<sequence length="410" mass="48519">MSVSMCMPMRKYDDYAGKRVKDDKEWEDIKRKKEESRDDMCTICLEFAFNDDKNREAFQFAKCGHVFHFDCVEKALKINNNCPNCREHIHAVDQAEIFIRKRLEYKHAFQEGIRKYRIGLVDIRVGTSKRKLMEEYDLVDEVYSALVECGILTVDDMQHVRATPAVVNRLKAEAVERDRYIKDISSKINRLTMDDIDSIRDKLKRYNALSWFCQQLVRRCTLTIDKIDIVRDDLNDEQLRELYRISLQHCGVTVDEIELVQNKLEEYDLMVNAYEELIVGQDITMDNIEVLRKGLETYDLMKVAYKESIIGGFVLTMDNIEQAREDLEKFNLMSEAYDMMIDMGYITMDNIEQARKDLETYNLMREVYKRMIFANKITKNNIDQVREDLEKYNLMSKVDLAIIPFFGRRV</sequence>
<evidence type="ECO:0000256" key="9">
    <source>
        <dbReference type="SAM" id="Coils"/>
    </source>
</evidence>
<feature type="coiled-coil region" evidence="9">
    <location>
        <begin position="351"/>
        <end position="395"/>
    </location>
</feature>
<evidence type="ECO:0000256" key="4">
    <source>
        <dbReference type="ARBA" id="ARBA00022723"/>
    </source>
</evidence>
<evidence type="ECO:0000256" key="8">
    <source>
        <dbReference type="PROSITE-ProRule" id="PRU00175"/>
    </source>
</evidence>
<protein>
    <recommendedName>
        <fullName evidence="2">RING-type E3 ubiquitin transferase</fullName>
        <ecNumber evidence="2">2.3.2.27</ecNumber>
    </recommendedName>
</protein>
<dbReference type="AlphaFoldDB" id="A0AAE0BZS0"/>
<dbReference type="SMART" id="SM00184">
    <property type="entry name" value="RING"/>
    <property type="match status" value="1"/>
</dbReference>
<keyword evidence="12" id="KW-1185">Reference proteome</keyword>
<dbReference type="InterPro" id="IPR013083">
    <property type="entry name" value="Znf_RING/FYVE/PHD"/>
</dbReference>
<keyword evidence="7" id="KW-0862">Zinc</keyword>
<keyword evidence="9" id="KW-0175">Coiled coil</keyword>
<accession>A0AAE0BZS0</accession>
<dbReference type="Pfam" id="PF13639">
    <property type="entry name" value="zf-RING_2"/>
    <property type="match status" value="1"/>
</dbReference>
<dbReference type="InterPro" id="IPR001841">
    <property type="entry name" value="Znf_RING"/>
</dbReference>
<keyword evidence="4" id="KW-0479">Metal-binding</keyword>
<dbReference type="GO" id="GO:0061630">
    <property type="term" value="F:ubiquitin protein ligase activity"/>
    <property type="evidence" value="ECO:0007669"/>
    <property type="project" value="UniProtKB-EC"/>
</dbReference>
<keyword evidence="3" id="KW-0808">Transferase</keyword>
<evidence type="ECO:0000256" key="1">
    <source>
        <dbReference type="ARBA" id="ARBA00000900"/>
    </source>
</evidence>
<dbReference type="Proteomes" id="UP001190700">
    <property type="component" value="Unassembled WGS sequence"/>
</dbReference>
<dbReference type="PANTHER" id="PTHR22937:SF65">
    <property type="entry name" value="E3 UBIQUITIN-PROTEIN LIGASE ARK2C"/>
    <property type="match status" value="1"/>
</dbReference>
<feature type="domain" description="RING-type" evidence="10">
    <location>
        <begin position="41"/>
        <end position="86"/>
    </location>
</feature>
<evidence type="ECO:0000256" key="5">
    <source>
        <dbReference type="ARBA" id="ARBA00022771"/>
    </source>
</evidence>
<comment type="catalytic activity">
    <reaction evidence="1">
        <text>S-ubiquitinyl-[E2 ubiquitin-conjugating enzyme]-L-cysteine + [acceptor protein]-L-lysine = [E2 ubiquitin-conjugating enzyme]-L-cysteine + N(6)-ubiquitinyl-[acceptor protein]-L-lysine.</text>
        <dbReference type="EC" id="2.3.2.27"/>
    </reaction>
</comment>
<dbReference type="EMBL" id="LGRX02030310">
    <property type="protein sequence ID" value="KAK3245771.1"/>
    <property type="molecule type" value="Genomic_DNA"/>
</dbReference>
<dbReference type="EC" id="2.3.2.27" evidence="2"/>
<evidence type="ECO:0000313" key="11">
    <source>
        <dbReference type="EMBL" id="KAK3245771.1"/>
    </source>
</evidence>
<dbReference type="Gene3D" id="3.30.40.10">
    <property type="entry name" value="Zinc/RING finger domain, C3HC4 (zinc finger)"/>
    <property type="match status" value="1"/>
</dbReference>
<comment type="caution">
    <text evidence="11">The sequence shown here is derived from an EMBL/GenBank/DDBJ whole genome shotgun (WGS) entry which is preliminary data.</text>
</comment>
<evidence type="ECO:0000313" key="12">
    <source>
        <dbReference type="Proteomes" id="UP001190700"/>
    </source>
</evidence>
<dbReference type="GO" id="GO:0008270">
    <property type="term" value="F:zinc ion binding"/>
    <property type="evidence" value="ECO:0007669"/>
    <property type="project" value="UniProtKB-KW"/>
</dbReference>
<evidence type="ECO:0000259" key="10">
    <source>
        <dbReference type="PROSITE" id="PS50089"/>
    </source>
</evidence>
<evidence type="ECO:0000256" key="3">
    <source>
        <dbReference type="ARBA" id="ARBA00022679"/>
    </source>
</evidence>
<name>A0AAE0BZS0_9CHLO</name>
<evidence type="ECO:0000256" key="6">
    <source>
        <dbReference type="ARBA" id="ARBA00022786"/>
    </source>
</evidence>
<evidence type="ECO:0000256" key="7">
    <source>
        <dbReference type="ARBA" id="ARBA00022833"/>
    </source>
</evidence>
<dbReference type="PROSITE" id="PS50089">
    <property type="entry name" value="ZF_RING_2"/>
    <property type="match status" value="1"/>
</dbReference>
<gene>
    <name evidence="11" type="ORF">CYMTET_44592</name>
</gene>
<proteinExistence type="predicted"/>
<dbReference type="SUPFAM" id="SSF57850">
    <property type="entry name" value="RING/U-box"/>
    <property type="match status" value="1"/>
</dbReference>
<evidence type="ECO:0000256" key="2">
    <source>
        <dbReference type="ARBA" id="ARBA00012483"/>
    </source>
</evidence>
<dbReference type="InterPro" id="IPR045191">
    <property type="entry name" value="MBR1/2-like"/>
</dbReference>
<organism evidence="11 12">
    <name type="scientific">Cymbomonas tetramitiformis</name>
    <dbReference type="NCBI Taxonomy" id="36881"/>
    <lineage>
        <taxon>Eukaryota</taxon>
        <taxon>Viridiplantae</taxon>
        <taxon>Chlorophyta</taxon>
        <taxon>Pyramimonadophyceae</taxon>
        <taxon>Pyramimonadales</taxon>
        <taxon>Pyramimonadaceae</taxon>
        <taxon>Cymbomonas</taxon>
    </lineage>
</organism>
<keyword evidence="6" id="KW-0833">Ubl conjugation pathway</keyword>
<keyword evidence="5 8" id="KW-0863">Zinc-finger</keyword>
<reference evidence="11 12" key="1">
    <citation type="journal article" date="2015" name="Genome Biol. Evol.">
        <title>Comparative Genomics of a Bacterivorous Green Alga Reveals Evolutionary Causalities and Consequences of Phago-Mixotrophic Mode of Nutrition.</title>
        <authorList>
            <person name="Burns J.A."/>
            <person name="Paasch A."/>
            <person name="Narechania A."/>
            <person name="Kim E."/>
        </authorList>
    </citation>
    <scope>NUCLEOTIDE SEQUENCE [LARGE SCALE GENOMIC DNA]</scope>
    <source>
        <strain evidence="11 12">PLY_AMNH</strain>
    </source>
</reference>
<dbReference type="PANTHER" id="PTHR22937">
    <property type="entry name" value="E3 UBIQUITIN-PROTEIN LIGASE RNF165"/>
    <property type="match status" value="1"/>
</dbReference>